<evidence type="ECO:0000256" key="4">
    <source>
        <dbReference type="ARBA" id="ARBA00022989"/>
    </source>
</evidence>
<dbReference type="Pfam" id="PF01145">
    <property type="entry name" value="Band_7"/>
    <property type="match status" value="1"/>
</dbReference>
<dbReference type="EMBL" id="CP001801">
    <property type="protein sequence ID" value="ACX96832.1"/>
    <property type="molecule type" value="Genomic_DNA"/>
</dbReference>
<dbReference type="RefSeq" id="WP_012824864.1">
    <property type="nucleotide sequence ID" value="NC_013422.1"/>
</dbReference>
<evidence type="ECO:0000259" key="7">
    <source>
        <dbReference type="SMART" id="SM00244"/>
    </source>
</evidence>
<dbReference type="PRINTS" id="PR00721">
    <property type="entry name" value="STOMATIN"/>
</dbReference>
<dbReference type="Proteomes" id="UP000009102">
    <property type="component" value="Chromosome"/>
</dbReference>
<dbReference type="HOGENOM" id="CLU_059167_3_0_6"/>
<keyword evidence="5" id="KW-0472">Membrane</keyword>
<dbReference type="PANTHER" id="PTHR42911:SF1">
    <property type="entry name" value="MODULATOR OF FTSH PROTEASE HFLC"/>
    <property type="match status" value="1"/>
</dbReference>
<dbReference type="SUPFAM" id="SSF117892">
    <property type="entry name" value="Band 7/SPFH domain"/>
    <property type="match status" value="1"/>
</dbReference>
<keyword evidence="4" id="KW-1133">Transmembrane helix</keyword>
<dbReference type="SMART" id="SM00244">
    <property type="entry name" value="PHB"/>
    <property type="match status" value="1"/>
</dbReference>
<accession>D0KVK2</accession>
<sequence length="293" mass="33525">MNIINRVVLPIVVIGVFLFATATFEVKQYQSALEFRLGEIVQDKFDPGLHFKLPFINTVKLFDRRVLTMTSQPERFLTSEKKNLIIDYYIKWQIMNAADFYRSTRGDERIAMNRMDQIVRDAMKSQISSLTVNEVVSGDRDLFMKTVIDTTNRDIKGLGVKISDVRIMQIELPKEVRQSVYARMEKERSAVAQSIRSRGEEQAKKITSAADRERVVILAEADRQAAEIRGAGDAAAAATYAKAYGQDPKFFEFDRSLQAYKKAFDQGGDTFVLNPDSPFFKYFRDSQESNVKH</sequence>
<comment type="subcellular location">
    <subcellularLocation>
        <location evidence="1">Membrane</location>
        <topology evidence="1">Single-pass membrane protein</topology>
    </subcellularLocation>
</comment>
<dbReference type="CDD" id="cd03405">
    <property type="entry name" value="SPFH_HflC"/>
    <property type="match status" value="1"/>
</dbReference>
<dbReference type="InterPro" id="IPR036013">
    <property type="entry name" value="Band_7/SPFH_dom_sf"/>
</dbReference>
<keyword evidence="3" id="KW-0812">Transmembrane</keyword>
<dbReference type="OrthoDB" id="9812991at2"/>
<evidence type="ECO:0000256" key="2">
    <source>
        <dbReference type="ARBA" id="ARBA00007862"/>
    </source>
</evidence>
<comment type="function">
    <text evidence="6">HflC and HflK could regulate a protease.</text>
</comment>
<keyword evidence="9" id="KW-1185">Reference proteome</keyword>
<dbReference type="eggNOG" id="COG0330">
    <property type="taxonomic scope" value="Bacteria"/>
</dbReference>
<dbReference type="InterPro" id="IPR001972">
    <property type="entry name" value="Stomatin_HflK_fam"/>
</dbReference>
<proteinExistence type="inferred from homology"/>
<evidence type="ECO:0000256" key="3">
    <source>
        <dbReference type="ARBA" id="ARBA00022692"/>
    </source>
</evidence>
<evidence type="ECO:0000313" key="9">
    <source>
        <dbReference type="Proteomes" id="UP000009102"/>
    </source>
</evidence>
<organism evidence="8 9">
    <name type="scientific">Halothiobacillus neapolitanus (strain ATCC 23641 / DSM 15147 / CIP 104769 / NCIMB 8539 / c2)</name>
    <name type="common">Thiobacillus neapolitanus</name>
    <dbReference type="NCBI Taxonomy" id="555778"/>
    <lineage>
        <taxon>Bacteria</taxon>
        <taxon>Pseudomonadati</taxon>
        <taxon>Pseudomonadota</taxon>
        <taxon>Gammaproteobacteria</taxon>
        <taxon>Chromatiales</taxon>
        <taxon>Halothiobacillaceae</taxon>
        <taxon>Halothiobacillus</taxon>
    </lineage>
</organism>
<evidence type="ECO:0000256" key="1">
    <source>
        <dbReference type="ARBA" id="ARBA00004167"/>
    </source>
</evidence>
<dbReference type="Gene3D" id="3.30.479.30">
    <property type="entry name" value="Band 7 domain"/>
    <property type="match status" value="1"/>
</dbReference>
<name>D0KVK2_HALNC</name>
<dbReference type="InterPro" id="IPR001107">
    <property type="entry name" value="Band_7"/>
</dbReference>
<dbReference type="AlphaFoldDB" id="D0KVK2"/>
<protein>
    <recommendedName>
        <fullName evidence="6">Protein HflC</fullName>
    </recommendedName>
</protein>
<dbReference type="GO" id="GO:0016020">
    <property type="term" value="C:membrane"/>
    <property type="evidence" value="ECO:0007669"/>
    <property type="project" value="UniProtKB-SubCell"/>
</dbReference>
<comment type="similarity">
    <text evidence="2 6">Belongs to the band 7/mec-2 family. HflC subfamily.</text>
</comment>
<evidence type="ECO:0000256" key="6">
    <source>
        <dbReference type="PIRNR" id="PIRNR005651"/>
    </source>
</evidence>
<dbReference type="InterPro" id="IPR010200">
    <property type="entry name" value="HflC"/>
</dbReference>
<dbReference type="NCBIfam" id="TIGR01932">
    <property type="entry name" value="hflC"/>
    <property type="match status" value="1"/>
</dbReference>
<dbReference type="MEROPS" id="I87.001"/>
<feature type="domain" description="Band 7" evidence="7">
    <location>
        <begin position="21"/>
        <end position="184"/>
    </location>
</feature>
<evidence type="ECO:0000313" key="8">
    <source>
        <dbReference type="EMBL" id="ACX96832.1"/>
    </source>
</evidence>
<evidence type="ECO:0000256" key="5">
    <source>
        <dbReference type="ARBA" id="ARBA00023136"/>
    </source>
</evidence>
<dbReference type="PIRSF" id="PIRSF005651">
    <property type="entry name" value="HflC"/>
    <property type="match status" value="1"/>
</dbReference>
<gene>
    <name evidence="8" type="ordered locus">Hneap_2010</name>
</gene>
<dbReference type="KEGG" id="hna:Hneap_2010"/>
<dbReference type="STRING" id="555778.Hneap_2010"/>
<reference evidence="8 9" key="1">
    <citation type="submission" date="2009-10" db="EMBL/GenBank/DDBJ databases">
        <title>Complete sequence of Halothiobacillus neapolitanus c2.</title>
        <authorList>
            <consortium name="US DOE Joint Genome Institute"/>
            <person name="Lucas S."/>
            <person name="Copeland A."/>
            <person name="Lapidus A."/>
            <person name="Glavina del Rio T."/>
            <person name="Tice H."/>
            <person name="Bruce D."/>
            <person name="Goodwin L."/>
            <person name="Pitluck S."/>
            <person name="Davenport K."/>
            <person name="Brettin T."/>
            <person name="Detter J.C."/>
            <person name="Han C."/>
            <person name="Tapia R."/>
            <person name="Larimer F."/>
            <person name="Land M."/>
            <person name="Hauser L."/>
            <person name="Kyrpides N."/>
            <person name="Mikhailova N."/>
            <person name="Kerfeld C."/>
            <person name="Cannon G."/>
            <person name="Heinhort S."/>
        </authorList>
    </citation>
    <scope>NUCLEOTIDE SEQUENCE [LARGE SCALE GENOMIC DNA]</scope>
    <source>
        <strain evidence="9">ATCC 23641 / c2</strain>
    </source>
</reference>
<dbReference type="PANTHER" id="PTHR42911">
    <property type="entry name" value="MODULATOR OF FTSH PROTEASE HFLC"/>
    <property type="match status" value="1"/>
</dbReference>